<evidence type="ECO:0000256" key="4">
    <source>
        <dbReference type="SAM" id="MobiDB-lite"/>
    </source>
</evidence>
<dbReference type="PROSITE" id="PS50102">
    <property type="entry name" value="RRM"/>
    <property type="match status" value="2"/>
</dbReference>
<feature type="compositionally biased region" description="Acidic residues" evidence="4">
    <location>
        <begin position="31"/>
        <end position="55"/>
    </location>
</feature>
<organism evidence="6 8">
    <name type="scientific">Adiantum capillus-veneris</name>
    <name type="common">Maidenhair fern</name>
    <dbReference type="NCBI Taxonomy" id="13818"/>
    <lineage>
        <taxon>Eukaryota</taxon>
        <taxon>Viridiplantae</taxon>
        <taxon>Streptophyta</taxon>
        <taxon>Embryophyta</taxon>
        <taxon>Tracheophyta</taxon>
        <taxon>Polypodiopsida</taxon>
        <taxon>Polypodiidae</taxon>
        <taxon>Polypodiales</taxon>
        <taxon>Pteridineae</taxon>
        <taxon>Pteridaceae</taxon>
        <taxon>Vittarioideae</taxon>
        <taxon>Adiantum</taxon>
    </lineage>
</organism>
<evidence type="ECO:0000256" key="2">
    <source>
        <dbReference type="ARBA" id="ARBA00023242"/>
    </source>
</evidence>
<keyword evidence="3" id="KW-0694">RNA-binding</keyword>
<dbReference type="GO" id="GO:0005654">
    <property type="term" value="C:nucleoplasm"/>
    <property type="evidence" value="ECO:0007669"/>
    <property type="project" value="TreeGrafter"/>
</dbReference>
<dbReference type="OrthoDB" id="1875751at2759"/>
<evidence type="ECO:0000313" key="7">
    <source>
        <dbReference type="EMBL" id="KAI5082434.1"/>
    </source>
</evidence>
<dbReference type="GO" id="GO:0010468">
    <property type="term" value="P:regulation of gene expression"/>
    <property type="evidence" value="ECO:0007669"/>
    <property type="project" value="TreeGrafter"/>
</dbReference>
<dbReference type="FunFam" id="3.30.70.330:FF:000051">
    <property type="entry name" value="Heterogeneous nuclear ribonucleoprotein 1"/>
    <property type="match status" value="1"/>
</dbReference>
<dbReference type="EMBL" id="JABFUD020000003">
    <property type="protein sequence ID" value="KAI5082434.1"/>
    <property type="molecule type" value="Genomic_DNA"/>
</dbReference>
<evidence type="ECO:0000256" key="1">
    <source>
        <dbReference type="ARBA" id="ARBA00004123"/>
    </source>
</evidence>
<feature type="region of interest" description="Disordered" evidence="4">
    <location>
        <begin position="235"/>
        <end position="261"/>
    </location>
</feature>
<dbReference type="EMBL" id="JABFUD020000003">
    <property type="protein sequence ID" value="KAI5081668.1"/>
    <property type="molecule type" value="Genomic_DNA"/>
</dbReference>
<feature type="compositionally biased region" description="Basic and acidic residues" evidence="4">
    <location>
        <begin position="237"/>
        <end position="248"/>
    </location>
</feature>
<name>A0A9D4ZN15_ADICA</name>
<keyword evidence="2" id="KW-0539">Nucleus</keyword>
<evidence type="ECO:0000256" key="3">
    <source>
        <dbReference type="PROSITE-ProRule" id="PRU00176"/>
    </source>
</evidence>
<dbReference type="PANTHER" id="PTHR48033">
    <property type="entry name" value="RNA-BINDING (RRM/RBD/RNP MOTIFS) FAMILY PROTEIN"/>
    <property type="match status" value="1"/>
</dbReference>
<dbReference type="GO" id="GO:0003723">
    <property type="term" value="F:RNA binding"/>
    <property type="evidence" value="ECO:0007669"/>
    <property type="project" value="UniProtKB-UniRule"/>
</dbReference>
<dbReference type="GO" id="GO:0000785">
    <property type="term" value="C:chromatin"/>
    <property type="evidence" value="ECO:0007669"/>
    <property type="project" value="TreeGrafter"/>
</dbReference>
<dbReference type="InterPro" id="IPR035979">
    <property type="entry name" value="RBD_domain_sf"/>
</dbReference>
<dbReference type="AlphaFoldDB" id="A0A9D4ZN15"/>
<sequence>MAEASPDRAYSNPDSGSADDQFAHQANVDLHEEEEEEEEVEEEEEEEPLNIENNEDAQKPSLDMAVKEPTSSKAASGSGKIFIGGLAGETTTEKLTKHFRKYGEIIDSVIMRNRVTGHTRGFGFVTYADPSVCERVLQDKHVLDGKTVEIKRSIPREKMVKGPRTKKVFVGGIPTSVKEDEFQDCFSKFGKITERQIMHDRTTGRSRGFGFVTFESEDSVDELLADGGKIELGGKPVEIKKAEPKRSVPEPGPPPGRVGTRGGDYGGFDDFGGPYGGGYSGPYRPGSGDYGPRSGPGFGGRGGYGGYPRGGYGDSAYGGAPFGGGYAGGYDGYGGGYGGVLGGYGDYDYGGIPYGGSSSYGGGYGASGGGYGGGRHGGSGGGGVGGRYHPYTRN</sequence>
<reference evidence="6" key="1">
    <citation type="submission" date="2021-01" db="EMBL/GenBank/DDBJ databases">
        <title>Adiantum capillus-veneris genome.</title>
        <authorList>
            <person name="Fang Y."/>
            <person name="Liao Q."/>
        </authorList>
    </citation>
    <scope>NUCLEOTIDE SEQUENCE</scope>
    <source>
        <strain evidence="6">H3</strain>
        <tissue evidence="6">Leaf</tissue>
    </source>
</reference>
<accession>A0A9D4ZN15</accession>
<proteinExistence type="predicted"/>
<feature type="domain" description="RRM" evidence="5">
    <location>
        <begin position="166"/>
        <end position="244"/>
    </location>
</feature>
<dbReference type="Pfam" id="PF00076">
    <property type="entry name" value="RRM_1"/>
    <property type="match status" value="2"/>
</dbReference>
<dbReference type="SUPFAM" id="SSF54928">
    <property type="entry name" value="RNA-binding domain, RBD"/>
    <property type="match status" value="2"/>
</dbReference>
<dbReference type="SMART" id="SM00360">
    <property type="entry name" value="RRM"/>
    <property type="match status" value="2"/>
</dbReference>
<protein>
    <recommendedName>
        <fullName evidence="5">RRM domain-containing protein</fullName>
    </recommendedName>
</protein>
<dbReference type="Proteomes" id="UP000886520">
    <property type="component" value="Chromosome 2"/>
</dbReference>
<evidence type="ECO:0000313" key="8">
    <source>
        <dbReference type="Proteomes" id="UP000886520"/>
    </source>
</evidence>
<dbReference type="Gene3D" id="3.30.70.330">
    <property type="match status" value="2"/>
</dbReference>
<evidence type="ECO:0000259" key="5">
    <source>
        <dbReference type="PROSITE" id="PS50102"/>
    </source>
</evidence>
<dbReference type="InterPro" id="IPR000504">
    <property type="entry name" value="RRM_dom"/>
</dbReference>
<dbReference type="InterPro" id="IPR012677">
    <property type="entry name" value="Nucleotide-bd_a/b_plait_sf"/>
</dbReference>
<feature type="domain" description="RRM" evidence="5">
    <location>
        <begin position="79"/>
        <end position="155"/>
    </location>
</feature>
<gene>
    <name evidence="6" type="ORF">GOP47_0001411</name>
    <name evidence="7" type="ORF">GOP47_0002177</name>
</gene>
<feature type="region of interest" description="Disordered" evidence="4">
    <location>
        <begin position="1"/>
        <end position="82"/>
    </location>
</feature>
<comment type="subcellular location">
    <subcellularLocation>
        <location evidence="1">Nucleus</location>
    </subcellularLocation>
</comment>
<comment type="caution">
    <text evidence="6">The sequence shown here is derived from an EMBL/GenBank/DDBJ whole genome shotgun (WGS) entry which is preliminary data.</text>
</comment>
<evidence type="ECO:0000313" key="6">
    <source>
        <dbReference type="EMBL" id="KAI5081668.1"/>
    </source>
</evidence>
<keyword evidence="8" id="KW-1185">Reference proteome</keyword>
<dbReference type="PANTHER" id="PTHR48033:SF10">
    <property type="entry name" value="RNA-BINDING PROTEIN SQUID"/>
    <property type="match status" value="1"/>
</dbReference>